<keyword evidence="2" id="KW-1185">Reference proteome</keyword>
<dbReference type="RefSeq" id="WP_094486159.1">
    <property type="nucleotide sequence ID" value="NZ_NOXX01000191.1"/>
</dbReference>
<dbReference type="PANTHER" id="PTHR17985:SF8">
    <property type="entry name" value="TRANSPORT AND GOLGI ORGANIZATION PROTEIN 2 HOMOLOG"/>
    <property type="match status" value="1"/>
</dbReference>
<dbReference type="AlphaFoldDB" id="A0A255ZSN2"/>
<gene>
    <name evidence="1" type="ORF">CHX27_07570</name>
</gene>
<dbReference type="Proteomes" id="UP000216035">
    <property type="component" value="Unassembled WGS sequence"/>
</dbReference>
<comment type="caution">
    <text evidence="1">The sequence shown here is derived from an EMBL/GenBank/DDBJ whole genome shotgun (WGS) entry which is preliminary data.</text>
</comment>
<protein>
    <recommendedName>
        <fullName evidence="3">NRDE family protein</fullName>
    </recommendedName>
</protein>
<reference evidence="1 2" key="1">
    <citation type="submission" date="2017-07" db="EMBL/GenBank/DDBJ databases">
        <title>Flavobacterium cyanobacteriorum sp. nov., isolated from cyanobacterial aggregates in a eutrophic lake.</title>
        <authorList>
            <person name="Cai H."/>
        </authorList>
    </citation>
    <scope>NUCLEOTIDE SEQUENCE [LARGE SCALE GENOMIC DNA]</scope>
    <source>
        <strain evidence="1 2">TH167</strain>
    </source>
</reference>
<dbReference type="Pfam" id="PF05742">
    <property type="entry name" value="TANGO2"/>
    <property type="match status" value="1"/>
</dbReference>
<accession>A0A255ZSN2</accession>
<dbReference type="InterPro" id="IPR008551">
    <property type="entry name" value="TANGO2"/>
</dbReference>
<dbReference type="PANTHER" id="PTHR17985">
    <property type="entry name" value="SER/THR-RICH PROTEIN T10 IN DGCR REGION"/>
    <property type="match status" value="1"/>
</dbReference>
<organism evidence="1 2">
    <name type="scientific">Flavobacterium aurantiibacter</name>
    <dbReference type="NCBI Taxonomy" id="2023067"/>
    <lineage>
        <taxon>Bacteria</taxon>
        <taxon>Pseudomonadati</taxon>
        <taxon>Bacteroidota</taxon>
        <taxon>Flavobacteriia</taxon>
        <taxon>Flavobacteriales</taxon>
        <taxon>Flavobacteriaceae</taxon>
        <taxon>Flavobacterium</taxon>
    </lineage>
</organism>
<dbReference type="OrthoDB" id="4380123at2"/>
<name>A0A255ZSN2_9FLAO</name>
<evidence type="ECO:0008006" key="3">
    <source>
        <dbReference type="Google" id="ProtNLM"/>
    </source>
</evidence>
<sequence>MCTVTVVSKNNKLIITSNRDEVTYRRAETPRFYEVKGKSVFFPKDPAAGGTWFATDTQQKAIVLLNGAFEKHKHQPPYRLSRGLIVLELLIQDDIIAGIDSIDLDRVEPFTLVIYQNGSLHEFRWNGSEKFLKLLSRNDNHIYSSATLYDAETRLERERWFAEFLERNPQPDADTIFKFHNLKNAGNSQNGIVMKRANQLQTISITQLVETDTGLEMKYVDLLENKENPISVA</sequence>
<dbReference type="EMBL" id="NOXX01000191">
    <property type="protein sequence ID" value="OYQ44402.1"/>
    <property type="molecule type" value="Genomic_DNA"/>
</dbReference>
<evidence type="ECO:0000313" key="2">
    <source>
        <dbReference type="Proteomes" id="UP000216035"/>
    </source>
</evidence>
<evidence type="ECO:0000313" key="1">
    <source>
        <dbReference type="EMBL" id="OYQ44402.1"/>
    </source>
</evidence>
<proteinExistence type="predicted"/>